<dbReference type="Pfam" id="PF03451">
    <property type="entry name" value="HELP"/>
    <property type="match status" value="1"/>
</dbReference>
<proteinExistence type="inferred from homology"/>
<evidence type="ECO:0000256" key="2">
    <source>
        <dbReference type="ARBA" id="ARBA00022574"/>
    </source>
</evidence>
<organism evidence="6 7">
    <name type="scientific">Patella caerulea</name>
    <name type="common">Rayed Mediterranean limpet</name>
    <dbReference type="NCBI Taxonomy" id="87958"/>
    <lineage>
        <taxon>Eukaryota</taxon>
        <taxon>Metazoa</taxon>
        <taxon>Spiralia</taxon>
        <taxon>Lophotrochozoa</taxon>
        <taxon>Mollusca</taxon>
        <taxon>Gastropoda</taxon>
        <taxon>Patellogastropoda</taxon>
        <taxon>Patelloidea</taxon>
        <taxon>Patellidae</taxon>
        <taxon>Patella</taxon>
    </lineage>
</organism>
<evidence type="ECO:0000256" key="1">
    <source>
        <dbReference type="ARBA" id="ARBA00006489"/>
    </source>
</evidence>
<dbReference type="Gene3D" id="2.130.10.10">
    <property type="entry name" value="YVTN repeat-like/Quinoprotein amine dehydrogenase"/>
    <property type="match status" value="2"/>
</dbReference>
<feature type="domain" description="EML-like first beta-propeller" evidence="4">
    <location>
        <begin position="437"/>
        <end position="699"/>
    </location>
</feature>
<accession>A0AAN8PWP2</accession>
<dbReference type="AlphaFoldDB" id="A0AAN8PWP2"/>
<dbReference type="PANTHER" id="PTHR13720">
    <property type="entry name" value="WD-40 REPEAT PROTEIN"/>
    <property type="match status" value="1"/>
</dbReference>
<dbReference type="GO" id="GO:0072686">
    <property type="term" value="C:mitotic spindle"/>
    <property type="evidence" value="ECO:0007669"/>
    <property type="project" value="TreeGrafter"/>
</dbReference>
<dbReference type="InterPro" id="IPR050630">
    <property type="entry name" value="WD_repeat_EMAP"/>
</dbReference>
<dbReference type="Pfam" id="PF23409">
    <property type="entry name" value="Beta-prop_EML"/>
    <property type="match status" value="1"/>
</dbReference>
<dbReference type="InterPro" id="IPR011047">
    <property type="entry name" value="Quinoprotein_ADH-like_sf"/>
</dbReference>
<dbReference type="SMART" id="SM00320">
    <property type="entry name" value="WD40"/>
    <property type="match status" value="7"/>
</dbReference>
<gene>
    <name evidence="6" type="ORF">SNE40_013204</name>
</gene>
<dbReference type="InterPro" id="IPR005108">
    <property type="entry name" value="HELP"/>
</dbReference>
<reference evidence="6 7" key="1">
    <citation type="submission" date="2024-01" db="EMBL/GenBank/DDBJ databases">
        <title>The genome of the rayed Mediterranean limpet Patella caerulea (Linnaeus, 1758).</title>
        <authorList>
            <person name="Anh-Thu Weber A."/>
            <person name="Halstead-Nussloch G."/>
        </authorList>
    </citation>
    <scope>NUCLEOTIDE SEQUENCE [LARGE SCALE GENOMIC DNA]</scope>
    <source>
        <strain evidence="6">AATW-2023a</strain>
        <tissue evidence="6">Whole specimen</tissue>
    </source>
</reference>
<evidence type="ECO:0000256" key="3">
    <source>
        <dbReference type="ARBA" id="ARBA00022737"/>
    </source>
</evidence>
<keyword evidence="3" id="KW-0677">Repeat</keyword>
<dbReference type="InterPro" id="IPR055439">
    <property type="entry name" value="Beta-prop_EML_1st"/>
</dbReference>
<feature type="domain" description="EML-like second beta-propeller" evidence="5">
    <location>
        <begin position="742"/>
        <end position="1010"/>
    </location>
</feature>
<dbReference type="SUPFAM" id="SSF47473">
    <property type="entry name" value="EF-hand"/>
    <property type="match status" value="1"/>
</dbReference>
<evidence type="ECO:0000259" key="4">
    <source>
        <dbReference type="Pfam" id="PF23409"/>
    </source>
</evidence>
<keyword evidence="7" id="KW-1185">Reference proteome</keyword>
<dbReference type="InterPro" id="IPR036322">
    <property type="entry name" value="WD40_repeat_dom_sf"/>
</dbReference>
<dbReference type="Proteomes" id="UP001347796">
    <property type="component" value="Unassembled WGS sequence"/>
</dbReference>
<dbReference type="PANTHER" id="PTHR13720:SF58">
    <property type="entry name" value="HELP DOMAIN-CONTAINING PROTEIN"/>
    <property type="match status" value="1"/>
</dbReference>
<dbReference type="GO" id="GO:0008017">
    <property type="term" value="F:microtubule binding"/>
    <property type="evidence" value="ECO:0007669"/>
    <property type="project" value="TreeGrafter"/>
</dbReference>
<comment type="similarity">
    <text evidence="1">Belongs to the WD repeat EMAP family.</text>
</comment>
<dbReference type="GO" id="GO:0000226">
    <property type="term" value="P:microtubule cytoskeleton organization"/>
    <property type="evidence" value="ECO:0007669"/>
    <property type="project" value="TreeGrafter"/>
</dbReference>
<protein>
    <recommendedName>
        <fullName evidence="8">Echinoderm microtubule-associated protein-like 2</fullName>
    </recommendedName>
</protein>
<dbReference type="Pfam" id="PF23414">
    <property type="entry name" value="Beta-prop_EML_2"/>
    <property type="match status" value="1"/>
</dbReference>
<sequence>MVRLRKKTPRNGDRVKKSDMANTYSLDQTDNENKLRRYFQNDFENVSKQRLRSIHMSLRRYGNVESRINLKDLQHAFEENQVTLTQRHYQMITDACEDHFGIDFEKLYKLLIQAHEDKNQMLAPKHDQRIVLTREQRDQDLLYRLEEQLVKRQVFFDIDAIRKAFQNKDLNRVGKVQKDQAQLIFSHLKTPLYGALLTNLLNRCHAENDGGISWPEFINFLERSQQRAWEKHPAMAELPKQVQEEEMVNPDVIDELSSSAKAKVVSKLLKKASMQRERSALAKHKTTVEKEEASVIPRSPNKVMEKEQLNDNLANINKITTPQPNVTDQTFQKQEDIIEQNEESTLTNQEQQENYVKSTDQTKVTLQIKGKLIKVMKPHGYDYQNVPIDPPTERLQLEWVYGYRGNDCRNNIYLLANGEIIYFMANIVILYNREAHSQRHYIEHTEQIKSIAVHSDGIIIASGQQSSKTRPNHTAIVHVWRADDLQNLFVLGDNYFQKAVVCLTFQHNCDMLAVVDHGDSKKLSIWDTARGKMIADTLIDTEVMCDISCNPRMPEVFVTAGKEHLFWWKVNEDTNKIVSYAQANYEAYLRARFVICASHSSKGDLITGDSNGTIYVWGNCGNKITNFVKHGHEGPVFSLYIMKHHLLSGGRDGIIYAWEWSKNMDCAGKVEVAKTEGGIRMIQIIDKTLLIGTTMNSMLASTISINGSPLENSELDPLPITQGHFDDLRGLCEIQRSFMGANFLTTGTDGIICKFNAFTHEPAWKLVMKGSTFLCADCSTNGKLLCLGTMEGYLMIMEINPETFTVTELLHRKIAKDRLDCIAFSPDHNCVAVGGFEKSITIYACMEKGDGTQSWQCVGKCWGHKGYITAVDWAAEKIGDVYFLRSSSSYPEQMYWNTSTCEKVDYKDVSEVAWKSQQCTLDYNLIGIWCSKQVQEAAINNVSVNPTKTLVAVSDTQGNLSLFRYPCNKDSVYCHTYKSLLNTQKVSFSSNGKHVIVVGGQDSCVTQWTVVGTEI</sequence>
<dbReference type="InterPro" id="IPR001680">
    <property type="entry name" value="WD40_rpt"/>
</dbReference>
<name>A0AAN8PWP2_PATCE</name>
<dbReference type="InterPro" id="IPR055442">
    <property type="entry name" value="Beta-prop_EML-like_2nd"/>
</dbReference>
<evidence type="ECO:0008006" key="8">
    <source>
        <dbReference type="Google" id="ProtNLM"/>
    </source>
</evidence>
<evidence type="ECO:0000313" key="6">
    <source>
        <dbReference type="EMBL" id="KAK6178410.1"/>
    </source>
</evidence>
<dbReference type="EMBL" id="JAZGQO010000009">
    <property type="protein sequence ID" value="KAK6178410.1"/>
    <property type="molecule type" value="Genomic_DNA"/>
</dbReference>
<dbReference type="Gene3D" id="1.10.238.10">
    <property type="entry name" value="EF-hand"/>
    <property type="match status" value="1"/>
</dbReference>
<keyword evidence="2" id="KW-0853">WD repeat</keyword>
<dbReference type="SUPFAM" id="SSF50998">
    <property type="entry name" value="Quinoprotein alcohol dehydrogenase-like"/>
    <property type="match status" value="1"/>
</dbReference>
<evidence type="ECO:0000313" key="7">
    <source>
        <dbReference type="Proteomes" id="UP001347796"/>
    </source>
</evidence>
<evidence type="ECO:0000259" key="5">
    <source>
        <dbReference type="Pfam" id="PF23414"/>
    </source>
</evidence>
<comment type="caution">
    <text evidence="6">The sequence shown here is derived from an EMBL/GenBank/DDBJ whole genome shotgun (WGS) entry which is preliminary data.</text>
</comment>
<dbReference type="InterPro" id="IPR011992">
    <property type="entry name" value="EF-hand-dom_pair"/>
</dbReference>
<dbReference type="InterPro" id="IPR015943">
    <property type="entry name" value="WD40/YVTN_repeat-like_dom_sf"/>
</dbReference>
<dbReference type="SUPFAM" id="SSF50978">
    <property type="entry name" value="WD40 repeat-like"/>
    <property type="match status" value="1"/>
</dbReference>